<dbReference type="PRINTS" id="PR00061">
    <property type="entry name" value="RIBOSOMALL19"/>
</dbReference>
<keyword evidence="3 4" id="KW-0687">Ribonucleoprotein</keyword>
<dbReference type="Pfam" id="PF01245">
    <property type="entry name" value="Ribosomal_L19"/>
    <property type="match status" value="1"/>
</dbReference>
<organism evidence="5 6">
    <name type="scientific">Candidatus Shapirobacteria bacterium CG03_land_8_20_14_0_80_39_12</name>
    <dbReference type="NCBI Taxonomy" id="1974879"/>
    <lineage>
        <taxon>Bacteria</taxon>
        <taxon>Candidatus Shapironibacteriota</taxon>
    </lineage>
</organism>
<keyword evidence="2 5" id="KW-0689">Ribosomal protein</keyword>
<protein>
    <recommendedName>
        <fullName evidence="4">50S ribosomal protein L19</fullName>
    </recommendedName>
</protein>
<dbReference type="GO" id="GO:0022625">
    <property type="term" value="C:cytosolic large ribosomal subunit"/>
    <property type="evidence" value="ECO:0007669"/>
    <property type="project" value="TreeGrafter"/>
</dbReference>
<evidence type="ECO:0000256" key="4">
    <source>
        <dbReference type="RuleBase" id="RU000559"/>
    </source>
</evidence>
<comment type="function">
    <text evidence="4">This protein is located at the 30S-50S ribosomal subunit interface and may play a role in the structure and function of the aminoacyl-tRNA binding site.</text>
</comment>
<evidence type="ECO:0000313" key="6">
    <source>
        <dbReference type="Proteomes" id="UP000229631"/>
    </source>
</evidence>
<accession>A0A2M7BCI2</accession>
<dbReference type="Proteomes" id="UP000229631">
    <property type="component" value="Unassembled WGS sequence"/>
</dbReference>
<sequence length="97" mass="10996">MANQVDVAGKKISIGDIVTINQKITEKDHEREQTFEGRVIAIKGSENSRTFTVRKVGAMNIGVERIFPANLPTITKIEVKKSIPVRRAKLYYLRKQI</sequence>
<dbReference type="EMBL" id="PEVC01000040">
    <property type="protein sequence ID" value="PIV00816.1"/>
    <property type="molecule type" value="Genomic_DNA"/>
</dbReference>
<dbReference type="InterPro" id="IPR038657">
    <property type="entry name" value="Ribosomal_bL19_sf"/>
</dbReference>
<comment type="caution">
    <text evidence="5">The sequence shown here is derived from an EMBL/GenBank/DDBJ whole genome shotgun (WGS) entry which is preliminary data.</text>
</comment>
<name>A0A2M7BCI2_9BACT</name>
<gene>
    <name evidence="5" type="ORF">COS54_02265</name>
</gene>
<dbReference type="AlphaFoldDB" id="A0A2M7BCI2"/>
<dbReference type="InterPro" id="IPR008991">
    <property type="entry name" value="Translation_prot_SH3-like_sf"/>
</dbReference>
<comment type="similarity">
    <text evidence="1 4">Belongs to the bacterial ribosomal protein bL19 family.</text>
</comment>
<dbReference type="InterPro" id="IPR001857">
    <property type="entry name" value="Ribosomal_bL19"/>
</dbReference>
<proteinExistence type="inferred from homology"/>
<dbReference type="GO" id="GO:0003735">
    <property type="term" value="F:structural constituent of ribosome"/>
    <property type="evidence" value="ECO:0007669"/>
    <property type="project" value="InterPro"/>
</dbReference>
<dbReference type="PANTHER" id="PTHR15680">
    <property type="entry name" value="RIBOSOMAL PROTEIN L19"/>
    <property type="match status" value="1"/>
</dbReference>
<dbReference type="PANTHER" id="PTHR15680:SF9">
    <property type="entry name" value="LARGE RIBOSOMAL SUBUNIT PROTEIN BL19M"/>
    <property type="match status" value="1"/>
</dbReference>
<reference evidence="6" key="1">
    <citation type="submission" date="2017-09" db="EMBL/GenBank/DDBJ databases">
        <title>Depth-based differentiation of microbial function through sediment-hosted aquifers and enrichment of novel symbionts in the deep terrestrial subsurface.</title>
        <authorList>
            <person name="Probst A.J."/>
            <person name="Ladd B."/>
            <person name="Jarett J.K."/>
            <person name="Geller-Mcgrath D.E."/>
            <person name="Sieber C.M.K."/>
            <person name="Emerson J.B."/>
            <person name="Anantharaman K."/>
            <person name="Thomas B.C."/>
            <person name="Malmstrom R."/>
            <person name="Stieglmeier M."/>
            <person name="Klingl A."/>
            <person name="Woyke T."/>
            <person name="Ryan C.M."/>
            <person name="Banfield J.F."/>
        </authorList>
    </citation>
    <scope>NUCLEOTIDE SEQUENCE [LARGE SCALE GENOMIC DNA]</scope>
</reference>
<evidence type="ECO:0000256" key="3">
    <source>
        <dbReference type="ARBA" id="ARBA00023274"/>
    </source>
</evidence>
<evidence type="ECO:0000256" key="1">
    <source>
        <dbReference type="ARBA" id="ARBA00005781"/>
    </source>
</evidence>
<dbReference type="GO" id="GO:0006412">
    <property type="term" value="P:translation"/>
    <property type="evidence" value="ECO:0007669"/>
    <property type="project" value="InterPro"/>
</dbReference>
<dbReference type="SUPFAM" id="SSF50104">
    <property type="entry name" value="Translation proteins SH3-like domain"/>
    <property type="match status" value="1"/>
</dbReference>
<dbReference type="Gene3D" id="2.30.30.790">
    <property type="match status" value="1"/>
</dbReference>
<evidence type="ECO:0000313" key="5">
    <source>
        <dbReference type="EMBL" id="PIV00816.1"/>
    </source>
</evidence>
<evidence type="ECO:0000256" key="2">
    <source>
        <dbReference type="ARBA" id="ARBA00022980"/>
    </source>
</evidence>